<evidence type="ECO:0000313" key="4">
    <source>
        <dbReference type="Proteomes" id="UP001212997"/>
    </source>
</evidence>
<sequence>MSTSLTKPPSRDTESQGERRVTQNEDRRTRPPVERLTHFVFLTACFASFSLIPFFLMRSRNASLMREMSELKATQTAFQKEMIKRNRETRVALDKIQLLMIEERRRDKERASVEEGIRRDVKELLHERQHTNKSQAELLKDLGMSLADIAAFMQEVEIRHGFVPKKDDGRGIERIRQMALRLQKFVKGEERDTSAGVDGGMNQDPESACRHEKKDAEVQDQTRTQTQAGTESESDNATAKTNKT</sequence>
<feature type="compositionally biased region" description="Polar residues" evidence="1">
    <location>
        <begin position="219"/>
        <end position="244"/>
    </location>
</feature>
<dbReference type="Proteomes" id="UP001212997">
    <property type="component" value="Unassembled WGS sequence"/>
</dbReference>
<dbReference type="EMBL" id="JANAWD010000414">
    <property type="protein sequence ID" value="KAJ3479820.1"/>
    <property type="molecule type" value="Genomic_DNA"/>
</dbReference>
<keyword evidence="2" id="KW-0472">Membrane</keyword>
<feature type="region of interest" description="Disordered" evidence="1">
    <location>
        <begin position="190"/>
        <end position="244"/>
    </location>
</feature>
<proteinExistence type="predicted"/>
<reference evidence="3" key="1">
    <citation type="submission" date="2022-07" db="EMBL/GenBank/DDBJ databases">
        <title>Genome Sequence of Physisporinus lineatus.</title>
        <authorList>
            <person name="Buettner E."/>
        </authorList>
    </citation>
    <scope>NUCLEOTIDE SEQUENCE</scope>
    <source>
        <strain evidence="3">VT162</strain>
    </source>
</reference>
<name>A0AAD5YBP1_9APHY</name>
<dbReference type="AlphaFoldDB" id="A0AAD5YBP1"/>
<gene>
    <name evidence="3" type="ORF">NLI96_g8792</name>
</gene>
<feature type="region of interest" description="Disordered" evidence="1">
    <location>
        <begin position="1"/>
        <end position="30"/>
    </location>
</feature>
<keyword evidence="4" id="KW-1185">Reference proteome</keyword>
<keyword evidence="2" id="KW-0812">Transmembrane</keyword>
<evidence type="ECO:0000256" key="2">
    <source>
        <dbReference type="SAM" id="Phobius"/>
    </source>
</evidence>
<protein>
    <submittedName>
        <fullName evidence="3">Uncharacterized protein</fullName>
    </submittedName>
</protein>
<feature type="transmembrane region" description="Helical" evidence="2">
    <location>
        <begin position="36"/>
        <end position="56"/>
    </location>
</feature>
<evidence type="ECO:0000313" key="3">
    <source>
        <dbReference type="EMBL" id="KAJ3479820.1"/>
    </source>
</evidence>
<organism evidence="3 4">
    <name type="scientific">Meripilus lineatus</name>
    <dbReference type="NCBI Taxonomy" id="2056292"/>
    <lineage>
        <taxon>Eukaryota</taxon>
        <taxon>Fungi</taxon>
        <taxon>Dikarya</taxon>
        <taxon>Basidiomycota</taxon>
        <taxon>Agaricomycotina</taxon>
        <taxon>Agaricomycetes</taxon>
        <taxon>Polyporales</taxon>
        <taxon>Meripilaceae</taxon>
        <taxon>Meripilus</taxon>
    </lineage>
</organism>
<comment type="caution">
    <text evidence="3">The sequence shown here is derived from an EMBL/GenBank/DDBJ whole genome shotgun (WGS) entry which is preliminary data.</text>
</comment>
<evidence type="ECO:0000256" key="1">
    <source>
        <dbReference type="SAM" id="MobiDB-lite"/>
    </source>
</evidence>
<feature type="compositionally biased region" description="Basic and acidic residues" evidence="1">
    <location>
        <begin position="207"/>
        <end position="217"/>
    </location>
</feature>
<accession>A0AAD5YBP1</accession>
<feature type="compositionally biased region" description="Basic and acidic residues" evidence="1">
    <location>
        <begin position="9"/>
        <end position="30"/>
    </location>
</feature>
<keyword evidence="2" id="KW-1133">Transmembrane helix</keyword>